<dbReference type="EMBL" id="RJSF01000040">
    <property type="protein sequence ID" value="RNM13819.1"/>
    <property type="molecule type" value="Genomic_DNA"/>
</dbReference>
<dbReference type="Pfam" id="PF01066">
    <property type="entry name" value="CDP-OH_P_transf"/>
    <property type="match status" value="1"/>
</dbReference>
<feature type="transmembrane region" description="Helical" evidence="3">
    <location>
        <begin position="165"/>
        <end position="190"/>
    </location>
</feature>
<dbReference type="AlphaFoldDB" id="A0A3N0GN40"/>
<keyword evidence="3" id="KW-0472">Membrane</keyword>
<organism evidence="4 5">
    <name type="scientific">Nocardioides pocheonensis</name>
    <dbReference type="NCBI Taxonomy" id="661485"/>
    <lineage>
        <taxon>Bacteria</taxon>
        <taxon>Bacillati</taxon>
        <taxon>Actinomycetota</taxon>
        <taxon>Actinomycetes</taxon>
        <taxon>Propionibacteriales</taxon>
        <taxon>Nocardioidaceae</taxon>
        <taxon>Nocardioides</taxon>
    </lineage>
</organism>
<name>A0A3N0GN40_9ACTN</name>
<dbReference type="InterPro" id="IPR048254">
    <property type="entry name" value="CDP_ALCOHOL_P_TRANSF_CS"/>
</dbReference>
<evidence type="ECO:0000256" key="2">
    <source>
        <dbReference type="RuleBase" id="RU003750"/>
    </source>
</evidence>
<accession>A0A3N0GN40</accession>
<keyword evidence="5" id="KW-1185">Reference proteome</keyword>
<dbReference type="Gene3D" id="1.20.120.1760">
    <property type="match status" value="1"/>
</dbReference>
<dbReference type="GO" id="GO:0016780">
    <property type="term" value="F:phosphotransferase activity, for other substituted phosphate groups"/>
    <property type="evidence" value="ECO:0007669"/>
    <property type="project" value="InterPro"/>
</dbReference>
<keyword evidence="3" id="KW-1133">Transmembrane helix</keyword>
<evidence type="ECO:0000313" key="4">
    <source>
        <dbReference type="EMBL" id="RNM13819.1"/>
    </source>
</evidence>
<feature type="transmembrane region" description="Helical" evidence="3">
    <location>
        <begin position="48"/>
        <end position="66"/>
    </location>
</feature>
<dbReference type="OrthoDB" id="5244713at2"/>
<protein>
    <submittedName>
        <fullName evidence="4">CDP-alcohol phosphatidyltransferase family protein</fullName>
    </submittedName>
</protein>
<dbReference type="GO" id="GO:0008654">
    <property type="term" value="P:phospholipid biosynthetic process"/>
    <property type="evidence" value="ECO:0007669"/>
    <property type="project" value="InterPro"/>
</dbReference>
<gene>
    <name evidence="4" type="ORF">EFL26_12685</name>
</gene>
<evidence type="ECO:0000256" key="3">
    <source>
        <dbReference type="SAM" id="Phobius"/>
    </source>
</evidence>
<feature type="transmembrane region" description="Helical" evidence="3">
    <location>
        <begin position="21"/>
        <end position="42"/>
    </location>
</feature>
<dbReference type="InterPro" id="IPR000462">
    <property type="entry name" value="CDP-OH_P_trans"/>
</dbReference>
<feature type="transmembrane region" description="Helical" evidence="3">
    <location>
        <begin position="114"/>
        <end position="135"/>
    </location>
</feature>
<dbReference type="Proteomes" id="UP000279994">
    <property type="component" value="Unassembled WGS sequence"/>
</dbReference>
<dbReference type="GO" id="GO:0016020">
    <property type="term" value="C:membrane"/>
    <property type="evidence" value="ECO:0007669"/>
    <property type="project" value="InterPro"/>
</dbReference>
<dbReference type="InterPro" id="IPR043130">
    <property type="entry name" value="CDP-OH_PTrfase_TM_dom"/>
</dbReference>
<proteinExistence type="inferred from homology"/>
<sequence>MDPGDLDVWADPAKERFATPATIITFIRTAAAITVMGFAMHADRTGGFWSPALKLLVVGLVVYWAGDSLDGQVARRLHHETRIGAVLDIMSDRLCSATFYLGLAWLHPEFTAPVLIYLAEFMVIDCFLSTAFLAWRIRSPNYFFVVDKTIYRMNWTHPAKAVNSALFAVFLLVTHLAWVGAIVASALLVFKIVSLIMVARIGMPIPQATGQERSTDAPTAPVQGTTA</sequence>
<comment type="caution">
    <text evidence="4">The sequence shown here is derived from an EMBL/GenBank/DDBJ whole genome shotgun (WGS) entry which is preliminary data.</text>
</comment>
<dbReference type="PROSITE" id="PS00379">
    <property type="entry name" value="CDP_ALCOHOL_P_TRANSF"/>
    <property type="match status" value="1"/>
</dbReference>
<evidence type="ECO:0000256" key="1">
    <source>
        <dbReference type="ARBA" id="ARBA00022679"/>
    </source>
</evidence>
<comment type="similarity">
    <text evidence="2">Belongs to the CDP-alcohol phosphatidyltransferase class-I family.</text>
</comment>
<dbReference type="RefSeq" id="WP_123223226.1">
    <property type="nucleotide sequence ID" value="NZ_RJSF01000040.1"/>
</dbReference>
<evidence type="ECO:0000313" key="5">
    <source>
        <dbReference type="Proteomes" id="UP000279994"/>
    </source>
</evidence>
<keyword evidence="3" id="KW-0812">Transmembrane</keyword>
<keyword evidence="1 2" id="KW-0808">Transferase</keyword>
<reference evidence="4 5" key="1">
    <citation type="submission" date="2018-11" db="EMBL/GenBank/DDBJ databases">
        <authorList>
            <person name="Li F."/>
        </authorList>
    </citation>
    <scope>NUCLEOTIDE SEQUENCE [LARGE SCALE GENOMIC DNA]</scope>
    <source>
        <strain evidence="4 5">Gsoil 818</strain>
    </source>
</reference>